<protein>
    <recommendedName>
        <fullName evidence="2">DUF4708 domain-containing protein</fullName>
    </recommendedName>
</protein>
<feature type="domain" description="DUF4708" evidence="2">
    <location>
        <begin position="9"/>
        <end position="274"/>
    </location>
</feature>
<sequence>MQNLQNSECIFFAKLPNYNQLICLLLSLDLNEKKDRSVKTHFHWQILKSRMLIFSNENILVSPVLGSLTQIYVIGHKNIYQNDYVQNLLVKYNLKDYCEIKLSSDIFEACIKYTLLARLAPKWNIVGNLLVAGRDFLMRSDNYLSAVKCDIVANEREQVVISVSAYRVKLNRVSIDDFQDYTKIGSNNNTIYDFTHHQCRLNVLPSLKRGKVISVSETFPRNSCFKDYKELRRHWKNIYGYRLPEEAEKRGMLYIGIHFFGPTVYTYPGQCLTSSISVLPLLNSTQRNDTIMQFISDVIKVFPTVCQTPFIINTQYGYPVAQLISIKNESEIAKANWISKEESCSKNSSLRQNTDLATVCQEEVDISDAQTQDVPLSLCTQTQMTQDVNEVHSQPARIIPHFTNNKKATRPLDERPTFNNKTVSFPSSTIEGNPMKTEENSNNFQSIMRPIKPTFMKPKKVDIFKVLNTNQCDKQMTPRMNTSNNCFNGRQEVTISNKLNSSKDLNREKTNVNNSFINDKKDNSSVIFGWQTKPVFNKVSTHSVQNSMKRKEPANLIKSEILDRKVHKKKQINTDDIKQMATNGTLNKANISSLIDFLKENNITYKCKDKKADLIVKVLNHIKN</sequence>
<keyword evidence="4" id="KW-1185">Reference proteome</keyword>
<dbReference type="AlphaFoldDB" id="A0AAW1DGM1"/>
<accession>A0AAW1DGM1</accession>
<organism evidence="3 4">
    <name type="scientific">Rhynocoris fuscipes</name>
    <dbReference type="NCBI Taxonomy" id="488301"/>
    <lineage>
        <taxon>Eukaryota</taxon>
        <taxon>Metazoa</taxon>
        <taxon>Ecdysozoa</taxon>
        <taxon>Arthropoda</taxon>
        <taxon>Hexapoda</taxon>
        <taxon>Insecta</taxon>
        <taxon>Pterygota</taxon>
        <taxon>Neoptera</taxon>
        <taxon>Paraneoptera</taxon>
        <taxon>Hemiptera</taxon>
        <taxon>Heteroptera</taxon>
        <taxon>Panheteroptera</taxon>
        <taxon>Cimicomorpha</taxon>
        <taxon>Reduviidae</taxon>
        <taxon>Harpactorinae</taxon>
        <taxon>Harpactorini</taxon>
        <taxon>Rhynocoris</taxon>
    </lineage>
</organism>
<evidence type="ECO:0000313" key="4">
    <source>
        <dbReference type="Proteomes" id="UP001461498"/>
    </source>
</evidence>
<proteinExistence type="predicted"/>
<evidence type="ECO:0000259" key="2">
    <source>
        <dbReference type="Pfam" id="PF15813"/>
    </source>
</evidence>
<evidence type="ECO:0000256" key="1">
    <source>
        <dbReference type="SAM" id="MobiDB-lite"/>
    </source>
</evidence>
<dbReference type="EMBL" id="JAPXFL010000002">
    <property type="protein sequence ID" value="KAK9509861.1"/>
    <property type="molecule type" value="Genomic_DNA"/>
</dbReference>
<dbReference type="PANTHER" id="PTHR28495">
    <property type="entry name" value="HYPOTHETICAL PROTEIN LOC100359752"/>
    <property type="match status" value="1"/>
</dbReference>
<feature type="region of interest" description="Disordered" evidence="1">
    <location>
        <begin position="407"/>
        <end position="440"/>
    </location>
</feature>
<dbReference type="Pfam" id="PF15813">
    <property type="entry name" value="DUF4708"/>
    <property type="match status" value="1"/>
</dbReference>
<dbReference type="InterPro" id="IPR031643">
    <property type="entry name" value="DUF4708"/>
</dbReference>
<gene>
    <name evidence="3" type="ORF">O3M35_004762</name>
</gene>
<comment type="caution">
    <text evidence="3">The sequence shown here is derived from an EMBL/GenBank/DDBJ whole genome shotgun (WGS) entry which is preliminary data.</text>
</comment>
<dbReference type="PANTHER" id="PTHR28495:SF1">
    <property type="entry name" value="GENE, 17266-RELATED"/>
    <property type="match status" value="1"/>
</dbReference>
<evidence type="ECO:0000313" key="3">
    <source>
        <dbReference type="EMBL" id="KAK9509861.1"/>
    </source>
</evidence>
<dbReference type="Proteomes" id="UP001461498">
    <property type="component" value="Unassembled WGS sequence"/>
</dbReference>
<feature type="compositionally biased region" description="Polar residues" evidence="1">
    <location>
        <begin position="417"/>
        <end position="431"/>
    </location>
</feature>
<name>A0AAW1DGM1_9HEMI</name>
<reference evidence="3 4" key="1">
    <citation type="submission" date="2022-12" db="EMBL/GenBank/DDBJ databases">
        <title>Chromosome-level genome assembly of true bugs.</title>
        <authorList>
            <person name="Ma L."/>
            <person name="Li H."/>
        </authorList>
    </citation>
    <scope>NUCLEOTIDE SEQUENCE [LARGE SCALE GENOMIC DNA]</scope>
    <source>
        <strain evidence="3">Lab_2022b</strain>
    </source>
</reference>